<comment type="caution">
    <text evidence="1">The sequence shown here is derived from an EMBL/GenBank/DDBJ whole genome shotgun (WGS) entry which is preliminary data.</text>
</comment>
<dbReference type="Proteomes" id="UP000542742">
    <property type="component" value="Unassembled WGS sequence"/>
</dbReference>
<accession>A0A7W7G0P6</accession>
<dbReference type="RefSeq" id="WP_184950212.1">
    <property type="nucleotide sequence ID" value="NZ_BOMC01000006.1"/>
</dbReference>
<sequence length="49" mass="5268">MQRLLGREVVAALEGTFAPTRAAFEHIRTVGESDAGPRSTWGVTTNGPR</sequence>
<gene>
    <name evidence="1" type="ORF">BKA14_001538</name>
</gene>
<evidence type="ECO:0000313" key="1">
    <source>
        <dbReference type="EMBL" id="MBB4691390.1"/>
    </source>
</evidence>
<organism evidence="1 2">
    <name type="scientific">Paractinoplanes abujensis</name>
    <dbReference type="NCBI Taxonomy" id="882441"/>
    <lineage>
        <taxon>Bacteria</taxon>
        <taxon>Bacillati</taxon>
        <taxon>Actinomycetota</taxon>
        <taxon>Actinomycetes</taxon>
        <taxon>Micromonosporales</taxon>
        <taxon>Micromonosporaceae</taxon>
        <taxon>Paractinoplanes</taxon>
    </lineage>
</organism>
<evidence type="ECO:0000313" key="2">
    <source>
        <dbReference type="Proteomes" id="UP000542742"/>
    </source>
</evidence>
<keyword evidence="2" id="KW-1185">Reference proteome</keyword>
<dbReference type="AlphaFoldDB" id="A0A7W7G0P6"/>
<name>A0A7W7G0P6_9ACTN</name>
<proteinExistence type="predicted"/>
<protein>
    <submittedName>
        <fullName evidence="1">Uncharacterized protein</fullName>
    </submittedName>
</protein>
<dbReference type="EMBL" id="JACHMF010000001">
    <property type="protein sequence ID" value="MBB4691390.1"/>
    <property type="molecule type" value="Genomic_DNA"/>
</dbReference>
<reference evidence="1 2" key="1">
    <citation type="submission" date="2020-08" db="EMBL/GenBank/DDBJ databases">
        <title>Sequencing the genomes of 1000 actinobacteria strains.</title>
        <authorList>
            <person name="Klenk H.-P."/>
        </authorList>
    </citation>
    <scope>NUCLEOTIDE SEQUENCE [LARGE SCALE GENOMIC DNA]</scope>
    <source>
        <strain evidence="1 2">DSM 45518</strain>
    </source>
</reference>